<evidence type="ECO:0000313" key="1">
    <source>
        <dbReference type="EMBL" id="KAK7498310.1"/>
    </source>
</evidence>
<gene>
    <name evidence="1" type="ORF">BaRGS_00010570</name>
</gene>
<evidence type="ECO:0000313" key="2">
    <source>
        <dbReference type="Proteomes" id="UP001519460"/>
    </source>
</evidence>
<dbReference type="Proteomes" id="UP001519460">
    <property type="component" value="Unassembled WGS sequence"/>
</dbReference>
<reference evidence="1 2" key="1">
    <citation type="journal article" date="2023" name="Sci. Data">
        <title>Genome assembly of the Korean intertidal mud-creeper Batillaria attramentaria.</title>
        <authorList>
            <person name="Patra A.K."/>
            <person name="Ho P.T."/>
            <person name="Jun S."/>
            <person name="Lee S.J."/>
            <person name="Kim Y."/>
            <person name="Won Y.J."/>
        </authorList>
    </citation>
    <scope>NUCLEOTIDE SEQUENCE [LARGE SCALE GENOMIC DNA]</scope>
    <source>
        <strain evidence="1">Wonlab-2016</strain>
    </source>
</reference>
<organism evidence="1 2">
    <name type="scientific">Batillaria attramentaria</name>
    <dbReference type="NCBI Taxonomy" id="370345"/>
    <lineage>
        <taxon>Eukaryota</taxon>
        <taxon>Metazoa</taxon>
        <taxon>Spiralia</taxon>
        <taxon>Lophotrochozoa</taxon>
        <taxon>Mollusca</taxon>
        <taxon>Gastropoda</taxon>
        <taxon>Caenogastropoda</taxon>
        <taxon>Sorbeoconcha</taxon>
        <taxon>Cerithioidea</taxon>
        <taxon>Batillariidae</taxon>
        <taxon>Batillaria</taxon>
    </lineage>
</organism>
<accession>A0ABD0LG30</accession>
<dbReference type="EMBL" id="JACVVK020000052">
    <property type="protein sequence ID" value="KAK7498310.1"/>
    <property type="molecule type" value="Genomic_DNA"/>
</dbReference>
<protein>
    <submittedName>
        <fullName evidence="1">Uncharacterized protein</fullName>
    </submittedName>
</protein>
<sequence>MIGGPSSHGRLQCAADVSSRRGPGQLWYMIRFRAYQLLEEALLRLWLSNQVGFGRRRRLDDSVFGTRCLGLAAVPSQCEPVGSRTVSQTQTSLIPRNVRNSCW</sequence>
<proteinExistence type="predicted"/>
<comment type="caution">
    <text evidence="1">The sequence shown here is derived from an EMBL/GenBank/DDBJ whole genome shotgun (WGS) entry which is preliminary data.</text>
</comment>
<name>A0ABD0LG30_9CAEN</name>
<keyword evidence="2" id="KW-1185">Reference proteome</keyword>
<dbReference type="AlphaFoldDB" id="A0ABD0LG30"/>